<sequence>MSIPVVRVSGGPRERGQQYGEQAKERVLRSIEAYERVFAHYATWDWQQVTAEAMRYADAIAAFDPDQLEEMEGIAIGAGVSLADVLSINVRTEIMFAAKARVLGASIPRIPECSSFAMVADDGGTYLGQNWDWLPHAFDTVVRLEVKPDSGPSFVTVVEAGLLCKFGMNSVGIGLVCNALVSSYDVGTPGIPFHVMLRALISCTSLTQAYETVQRGVRSSSANYLMADSSGLAINFECEAGDLTRVSLIEPDERGVILHTNHFVAPIQGFDVGRWNFPDSPLRLQRLRRAVRLAPELSSPDWFAGVASDHAGHPYGVCCHPDEAYPAVEQGATIVSAVMRLGEAQMTLWEGLPCSCEPVELDYSSTWARGSSALGG</sequence>
<evidence type="ECO:0000313" key="3">
    <source>
        <dbReference type="EMBL" id="CAB5025425.1"/>
    </source>
</evidence>
<evidence type="ECO:0000256" key="1">
    <source>
        <dbReference type="SAM" id="MobiDB-lite"/>
    </source>
</evidence>
<dbReference type="InterPro" id="IPR047794">
    <property type="entry name" value="C45_proenzyme-like"/>
</dbReference>
<name>A0A6J7R9D4_9ZZZZ</name>
<dbReference type="Gene3D" id="1.10.10.2120">
    <property type="match status" value="1"/>
</dbReference>
<organism evidence="3">
    <name type="scientific">freshwater metagenome</name>
    <dbReference type="NCBI Taxonomy" id="449393"/>
    <lineage>
        <taxon>unclassified sequences</taxon>
        <taxon>metagenomes</taxon>
        <taxon>ecological metagenomes</taxon>
    </lineage>
</organism>
<proteinExistence type="predicted"/>
<evidence type="ECO:0000259" key="2">
    <source>
        <dbReference type="Pfam" id="PF03417"/>
    </source>
</evidence>
<feature type="domain" description="Peptidase C45 hydrolase" evidence="2">
    <location>
        <begin position="121"/>
        <end position="348"/>
    </location>
</feature>
<dbReference type="PANTHER" id="PTHR34180:SF1">
    <property type="entry name" value="BETA-ALANYL-DOPAMINE_CARCININE HYDROLASE"/>
    <property type="match status" value="1"/>
</dbReference>
<dbReference type="EMBL" id="CAFBOZ010000358">
    <property type="protein sequence ID" value="CAB5025425.1"/>
    <property type="molecule type" value="Genomic_DNA"/>
</dbReference>
<gene>
    <name evidence="3" type="ORF">UFOPK3992_01961</name>
</gene>
<feature type="compositionally biased region" description="Basic and acidic residues" evidence="1">
    <location>
        <begin position="12"/>
        <end position="21"/>
    </location>
</feature>
<dbReference type="NCBIfam" id="NF040521">
    <property type="entry name" value="C45_proenzyme"/>
    <property type="match status" value="1"/>
</dbReference>
<dbReference type="PANTHER" id="PTHR34180">
    <property type="entry name" value="PEPTIDASE C45"/>
    <property type="match status" value="1"/>
</dbReference>
<dbReference type="AlphaFoldDB" id="A0A6J7R9D4"/>
<protein>
    <submittedName>
        <fullName evidence="3">Unannotated protein</fullName>
    </submittedName>
</protein>
<feature type="region of interest" description="Disordered" evidence="1">
    <location>
        <begin position="1"/>
        <end position="21"/>
    </location>
</feature>
<dbReference type="Pfam" id="PF03417">
    <property type="entry name" value="AAT"/>
    <property type="match status" value="1"/>
</dbReference>
<dbReference type="Gene3D" id="3.60.60.10">
    <property type="entry name" value="Penicillin V Acylase, Chain A"/>
    <property type="match status" value="1"/>
</dbReference>
<dbReference type="InterPro" id="IPR047801">
    <property type="entry name" value="Peptidase_C45"/>
</dbReference>
<dbReference type="InterPro" id="IPR005079">
    <property type="entry name" value="Peptidase_C45_hydrolase"/>
</dbReference>
<accession>A0A6J7R9D4</accession>
<reference evidence="3" key="1">
    <citation type="submission" date="2020-05" db="EMBL/GenBank/DDBJ databases">
        <authorList>
            <person name="Chiriac C."/>
            <person name="Salcher M."/>
            <person name="Ghai R."/>
            <person name="Kavagutti S V."/>
        </authorList>
    </citation>
    <scope>NUCLEOTIDE SEQUENCE</scope>
</reference>